<dbReference type="InterPro" id="IPR036034">
    <property type="entry name" value="PDZ_sf"/>
</dbReference>
<feature type="compositionally biased region" description="Basic and acidic residues" evidence="4">
    <location>
        <begin position="511"/>
        <end position="542"/>
    </location>
</feature>
<feature type="compositionally biased region" description="Low complexity" evidence="4">
    <location>
        <begin position="26"/>
        <end position="36"/>
    </location>
</feature>
<dbReference type="SUPFAM" id="SSF50156">
    <property type="entry name" value="PDZ domain-like"/>
    <property type="match status" value="2"/>
</dbReference>
<feature type="compositionally biased region" description="Pro residues" evidence="4">
    <location>
        <begin position="793"/>
        <end position="805"/>
    </location>
</feature>
<dbReference type="InterPro" id="IPR001478">
    <property type="entry name" value="PDZ"/>
</dbReference>
<feature type="compositionally biased region" description="Low complexity" evidence="4">
    <location>
        <begin position="620"/>
        <end position="656"/>
    </location>
</feature>
<feature type="compositionally biased region" description="Polar residues" evidence="4">
    <location>
        <begin position="877"/>
        <end position="903"/>
    </location>
</feature>
<evidence type="ECO:0000313" key="6">
    <source>
        <dbReference type="EMBL" id="KAK8390410.1"/>
    </source>
</evidence>
<feature type="region of interest" description="Disordered" evidence="4">
    <location>
        <begin position="379"/>
        <end position="417"/>
    </location>
</feature>
<feature type="region of interest" description="Disordered" evidence="4">
    <location>
        <begin position="1"/>
        <end position="37"/>
    </location>
</feature>
<feature type="compositionally biased region" description="Basic and acidic residues" evidence="4">
    <location>
        <begin position="772"/>
        <end position="789"/>
    </location>
</feature>
<comment type="caution">
    <text evidence="6">The sequence shown here is derived from an EMBL/GenBank/DDBJ whole genome shotgun (WGS) entry which is preliminary data.</text>
</comment>
<dbReference type="SMART" id="SM00228">
    <property type="entry name" value="PDZ"/>
    <property type="match status" value="2"/>
</dbReference>
<dbReference type="GO" id="GO:0005929">
    <property type="term" value="C:cilium"/>
    <property type="evidence" value="ECO:0007669"/>
    <property type="project" value="TreeGrafter"/>
</dbReference>
<feature type="compositionally biased region" description="Low complexity" evidence="4">
    <location>
        <begin position="840"/>
        <end position="861"/>
    </location>
</feature>
<feature type="compositionally biased region" description="Pro residues" evidence="4">
    <location>
        <begin position="663"/>
        <end position="674"/>
    </location>
</feature>
<feature type="region of interest" description="Disordered" evidence="4">
    <location>
        <begin position="274"/>
        <end position="302"/>
    </location>
</feature>
<feature type="region of interest" description="Disordered" evidence="4">
    <location>
        <begin position="761"/>
        <end position="982"/>
    </location>
</feature>
<feature type="compositionally biased region" description="Basic and acidic residues" evidence="4">
    <location>
        <begin position="379"/>
        <end position="388"/>
    </location>
</feature>
<keyword evidence="7" id="KW-1185">Reference proteome</keyword>
<dbReference type="PANTHER" id="PTHR23116">
    <property type="entry name" value="PDZ DOMAIN CONTAINING WHIRLIN AND HARMONIN-RELATED"/>
    <property type="match status" value="1"/>
</dbReference>
<gene>
    <name evidence="6" type="ORF">O3P69_010236</name>
</gene>
<evidence type="ECO:0000256" key="2">
    <source>
        <dbReference type="ARBA" id="ARBA00022737"/>
    </source>
</evidence>
<feature type="region of interest" description="Disordered" evidence="4">
    <location>
        <begin position="148"/>
        <end position="172"/>
    </location>
</feature>
<feature type="compositionally biased region" description="Low complexity" evidence="4">
    <location>
        <begin position="459"/>
        <end position="473"/>
    </location>
</feature>
<feature type="compositionally biased region" description="Polar residues" evidence="4">
    <location>
        <begin position="1020"/>
        <end position="1031"/>
    </location>
</feature>
<evidence type="ECO:0000256" key="4">
    <source>
        <dbReference type="SAM" id="MobiDB-lite"/>
    </source>
</evidence>
<evidence type="ECO:0000256" key="1">
    <source>
        <dbReference type="ARBA" id="ARBA00004316"/>
    </source>
</evidence>
<evidence type="ECO:0000256" key="3">
    <source>
        <dbReference type="ARBA" id="ARBA00023273"/>
    </source>
</evidence>
<feature type="compositionally biased region" description="Polar residues" evidence="4">
    <location>
        <begin position="597"/>
        <end position="614"/>
    </location>
</feature>
<dbReference type="PROSITE" id="PS50106">
    <property type="entry name" value="PDZ"/>
    <property type="match status" value="2"/>
</dbReference>
<feature type="compositionally biased region" description="Low complexity" evidence="4">
    <location>
        <begin position="676"/>
        <end position="690"/>
    </location>
</feature>
<feature type="compositionally biased region" description="Pro residues" evidence="4">
    <location>
        <begin position="691"/>
        <end position="702"/>
    </location>
</feature>
<dbReference type="InterPro" id="IPR051844">
    <property type="entry name" value="USH2_Complex_Protein"/>
</dbReference>
<feature type="compositionally biased region" description="Low complexity" evidence="4">
    <location>
        <begin position="274"/>
        <end position="291"/>
    </location>
</feature>
<evidence type="ECO:0000259" key="5">
    <source>
        <dbReference type="PROSITE" id="PS50106"/>
    </source>
</evidence>
<keyword evidence="3" id="KW-0966">Cell projection</keyword>
<feature type="compositionally biased region" description="Low complexity" evidence="4">
    <location>
        <begin position="1041"/>
        <end position="1053"/>
    </location>
</feature>
<dbReference type="EMBL" id="JARAKH010000025">
    <property type="protein sequence ID" value="KAK8390410.1"/>
    <property type="molecule type" value="Genomic_DNA"/>
</dbReference>
<dbReference type="GO" id="GO:0002142">
    <property type="term" value="C:stereocilia ankle link complex"/>
    <property type="evidence" value="ECO:0007669"/>
    <property type="project" value="TreeGrafter"/>
</dbReference>
<organism evidence="6 7">
    <name type="scientific">Scylla paramamosain</name>
    <name type="common">Mud crab</name>
    <dbReference type="NCBI Taxonomy" id="85552"/>
    <lineage>
        <taxon>Eukaryota</taxon>
        <taxon>Metazoa</taxon>
        <taxon>Ecdysozoa</taxon>
        <taxon>Arthropoda</taxon>
        <taxon>Crustacea</taxon>
        <taxon>Multicrustacea</taxon>
        <taxon>Malacostraca</taxon>
        <taxon>Eumalacostraca</taxon>
        <taxon>Eucarida</taxon>
        <taxon>Decapoda</taxon>
        <taxon>Pleocyemata</taxon>
        <taxon>Brachyura</taxon>
        <taxon>Eubrachyura</taxon>
        <taxon>Portunoidea</taxon>
        <taxon>Portunidae</taxon>
        <taxon>Portuninae</taxon>
        <taxon>Scylla</taxon>
    </lineage>
</organism>
<dbReference type="GO" id="GO:0005886">
    <property type="term" value="C:plasma membrane"/>
    <property type="evidence" value="ECO:0007669"/>
    <property type="project" value="TreeGrafter"/>
</dbReference>
<feature type="compositionally biased region" description="Polar residues" evidence="4">
    <location>
        <begin position="1102"/>
        <end position="1114"/>
    </location>
</feature>
<reference evidence="6 7" key="1">
    <citation type="submission" date="2023-03" db="EMBL/GenBank/DDBJ databases">
        <title>High-quality genome of Scylla paramamosain provides insights in environmental adaptation.</title>
        <authorList>
            <person name="Zhang L."/>
        </authorList>
    </citation>
    <scope>NUCLEOTIDE SEQUENCE [LARGE SCALE GENOMIC DNA]</scope>
    <source>
        <strain evidence="6">LZ_2023a</strain>
        <tissue evidence="6">Muscle</tissue>
    </source>
</reference>
<dbReference type="Proteomes" id="UP001487740">
    <property type="component" value="Unassembled WGS sequence"/>
</dbReference>
<feature type="compositionally biased region" description="Polar residues" evidence="4">
    <location>
        <begin position="1054"/>
        <end position="1078"/>
    </location>
</feature>
<feature type="domain" description="PDZ" evidence="5">
    <location>
        <begin position="180"/>
        <end position="254"/>
    </location>
</feature>
<feature type="region of interest" description="Disordered" evidence="4">
    <location>
        <begin position="459"/>
        <end position="747"/>
    </location>
</feature>
<dbReference type="AlphaFoldDB" id="A0AAW0TSE7"/>
<accession>A0AAW0TSE7</accession>
<proteinExistence type="predicted"/>
<keyword evidence="2" id="KW-0677">Repeat</keyword>
<sequence>MRDGGPTAAAPLEAAHGPPFRPKTPLGSTSSCSSSVAGGGRVRAVRLVRRKGETYGFSLRGGKEHGTGFFISHVEPGSEAFLQGLRAGDQVVRVNNMAVDQAVHREVTAMVQSKASVLMHIRSTGIIPLKEHRGDPLTWLVVDDDEELSDHGTDSYSGPSMEATPPPHHRNHHHPAGYARVYLSCSGKVGLGCSICKGPPEKPGIFVQSVKVGGVARSAGLRPGDQVIACNDVSFAHLEFAEAVYVLKSSPRLVLDVLHGAGMDLVAGESSGYNSSASSVAGDQTPPSSSSDPRDSDHSVASRLSAVSRHLTLDRSRGWQEIEDEWAEAEAADKRKQLQASQKILKTRAQRDASHRLSNIASRSLSSLSAALREEEYEEQRTAFRDAKPSPVQPACHLPSHLTLKSTLRSSRSTDDLSEDTSHKIALLTSADPHVNNIVVTGGPKDERDAVFRLEQLSSASASRTSTLSSGTSQVTVRSSSGSGGCPSPGKAPPPPPPQSSEYLVEQQLQELRREQKRLQEEASRLAEERRRFEEEKRRGVERTQSAPLSPLVISCLGQALPPGFQSPPSPTSSISSGRHTTRVLIKSPPPPPPPRRNTTTLSAQHSPFQSNQVSPPASPAHSSSSSSGLGSSCGSGAPPRRCKSIGSISASSGPATHCQPHVSPPACRPPPHQSPLHLPAHLPIALMAPHPLPPPPPPPPTSSLQYDLAAAINKELERRPAQDVQRIEAQLDQFKKDKPKSVPVDPKMAQYAKLMEEIKIKQKKMLTKDNTGVKEEEEKEEREKEAATKESSPPPKDPSPPSPPIEFSSKIINRSQLGQNKDKEVKRGSIGASSQMNGTTATLASAKSTTPSASATNTLTKPRISVGGAPSKLPVSRTNTAPGNQVTSSLAKSAVFETQQWSERVRGSKGPSPAVPSKPRPHSTYASSTSMEEFRPEDKQASQPTVKPPSAFFEPQKKTTGKPLVSISAYPSPNQRPTPVRMDFLPQASAKVEVNGVSAADGPSTKIVLQDELKSTLTRSNLRQRSTTEQVFEGLPPQASSSSSKPSFTTTTIVNTASPPKASLSSKYSHIGQNNTGIKGESSKENEAPECPPAGILKPSGPSSTIRPLQKSISFGDVTTVGESEPRA</sequence>
<dbReference type="Gene3D" id="2.30.42.10">
    <property type="match status" value="2"/>
</dbReference>
<feature type="region of interest" description="Disordered" evidence="4">
    <location>
        <begin position="1020"/>
        <end position="1129"/>
    </location>
</feature>
<comment type="subcellular location">
    <subcellularLocation>
        <location evidence="1">Cell projection</location>
    </subcellularLocation>
</comment>
<feature type="compositionally biased region" description="Low complexity" evidence="4">
    <location>
        <begin position="400"/>
        <end position="411"/>
    </location>
</feature>
<dbReference type="GO" id="GO:0032426">
    <property type="term" value="C:stereocilium tip"/>
    <property type="evidence" value="ECO:0007669"/>
    <property type="project" value="TreeGrafter"/>
</dbReference>
<evidence type="ECO:0000313" key="7">
    <source>
        <dbReference type="Proteomes" id="UP001487740"/>
    </source>
</evidence>
<name>A0AAW0TSE7_SCYPA</name>
<feature type="compositionally biased region" description="Pro residues" evidence="4">
    <location>
        <begin position="490"/>
        <end position="499"/>
    </location>
</feature>
<protein>
    <recommendedName>
        <fullName evidence="5">PDZ domain-containing protein</fullName>
    </recommendedName>
</protein>
<feature type="domain" description="PDZ" evidence="5">
    <location>
        <begin position="44"/>
        <end position="113"/>
    </location>
</feature>
<dbReference type="PANTHER" id="PTHR23116:SF36">
    <property type="entry name" value="HARMONIN"/>
    <property type="match status" value="1"/>
</dbReference>
<dbReference type="Pfam" id="PF00595">
    <property type="entry name" value="PDZ"/>
    <property type="match status" value="2"/>
</dbReference>